<dbReference type="PROSITE" id="PS51918">
    <property type="entry name" value="RADICAL_SAM"/>
    <property type="match status" value="1"/>
</dbReference>
<evidence type="ECO:0000313" key="6">
    <source>
        <dbReference type="EMBL" id="MDQ0337470.1"/>
    </source>
</evidence>
<dbReference type="InterPro" id="IPR006638">
    <property type="entry name" value="Elp3/MiaA/NifB-like_rSAM"/>
</dbReference>
<feature type="region of interest" description="Disordered" evidence="4">
    <location>
        <begin position="330"/>
        <end position="349"/>
    </location>
</feature>
<dbReference type="InterPro" id="IPR058240">
    <property type="entry name" value="rSAM_sf"/>
</dbReference>
<organism evidence="6 7">
    <name type="scientific">Caldalkalibacillus uzonensis</name>
    <dbReference type="NCBI Taxonomy" id="353224"/>
    <lineage>
        <taxon>Bacteria</taxon>
        <taxon>Bacillati</taxon>
        <taxon>Bacillota</taxon>
        <taxon>Bacilli</taxon>
        <taxon>Bacillales</taxon>
        <taxon>Bacillaceae</taxon>
        <taxon>Caldalkalibacillus</taxon>
    </lineage>
</organism>
<evidence type="ECO:0000256" key="1">
    <source>
        <dbReference type="ARBA" id="ARBA00022723"/>
    </source>
</evidence>
<dbReference type="SUPFAM" id="SSF102114">
    <property type="entry name" value="Radical SAM enzymes"/>
    <property type="match status" value="1"/>
</dbReference>
<name>A0ABU0CPN8_9BACI</name>
<evidence type="ECO:0000259" key="5">
    <source>
        <dbReference type="PROSITE" id="PS51918"/>
    </source>
</evidence>
<reference evidence="6 7" key="1">
    <citation type="submission" date="2023-07" db="EMBL/GenBank/DDBJ databases">
        <title>Genomic Encyclopedia of Type Strains, Phase IV (KMG-IV): sequencing the most valuable type-strain genomes for metagenomic binning, comparative biology and taxonomic classification.</title>
        <authorList>
            <person name="Goeker M."/>
        </authorList>
    </citation>
    <scope>NUCLEOTIDE SEQUENCE [LARGE SCALE GENOMIC DNA]</scope>
    <source>
        <strain evidence="6 7">DSM 17740</strain>
    </source>
</reference>
<evidence type="ECO:0000256" key="3">
    <source>
        <dbReference type="ARBA" id="ARBA00023014"/>
    </source>
</evidence>
<dbReference type="CDD" id="cd01335">
    <property type="entry name" value="Radical_SAM"/>
    <property type="match status" value="1"/>
</dbReference>
<dbReference type="EMBL" id="JAUSUQ010000001">
    <property type="protein sequence ID" value="MDQ0337470.1"/>
    <property type="molecule type" value="Genomic_DNA"/>
</dbReference>
<dbReference type="SFLD" id="SFLDS00029">
    <property type="entry name" value="Radical_SAM"/>
    <property type="match status" value="1"/>
</dbReference>
<evidence type="ECO:0000313" key="7">
    <source>
        <dbReference type="Proteomes" id="UP001232445"/>
    </source>
</evidence>
<keyword evidence="7" id="KW-1185">Reference proteome</keyword>
<dbReference type="InterPro" id="IPR040086">
    <property type="entry name" value="MJ0683-like"/>
</dbReference>
<evidence type="ECO:0000256" key="4">
    <source>
        <dbReference type="SAM" id="MobiDB-lite"/>
    </source>
</evidence>
<dbReference type="PANTHER" id="PTHR43432">
    <property type="entry name" value="SLR0285 PROTEIN"/>
    <property type="match status" value="1"/>
</dbReference>
<comment type="caution">
    <text evidence="6">The sequence shown here is derived from an EMBL/GenBank/DDBJ whole genome shotgun (WGS) entry which is preliminary data.</text>
</comment>
<keyword evidence="1" id="KW-0479">Metal-binding</keyword>
<feature type="compositionally biased region" description="Polar residues" evidence="4">
    <location>
        <begin position="336"/>
        <end position="349"/>
    </location>
</feature>
<feature type="domain" description="Radical SAM core" evidence="5">
    <location>
        <begin position="62"/>
        <end position="313"/>
    </location>
</feature>
<sequence>MSYNRRYVNADYTKDFLMNTPSKIVPNVLNWVQTYVCIGGSRMSPVCEPLTAKQVLNRVKAPSMPFEWSLNPYRGCQHGCSFCYARATHRFLDLECDDTFQHYILYKQNAVEALTEQLKRMAGFSRTLKHLGTVAIGTATDPYQPLEGKLQLTRKCLEVLARYQVPVSITTRSPLILRDIDILKTLPVVSINFSVNTMQRHIWRMLEPASPHPRQRLAAVRRLSQAGLPAGIFLAPIVPYLTDRPRDLREVIASAAEHGARFVMPSYLRLTTPEVKTWFLQVLKQREPSLVQRYEALYRYGRLPDRYRERIDRQINQLLEHYGFSRERASEDTSREALNQEPQQLSFSF</sequence>
<evidence type="ECO:0000256" key="2">
    <source>
        <dbReference type="ARBA" id="ARBA00023004"/>
    </source>
</evidence>
<dbReference type="Gene3D" id="3.80.30.30">
    <property type="match status" value="1"/>
</dbReference>
<accession>A0ABU0CPN8</accession>
<keyword evidence="3" id="KW-0411">Iron-sulfur</keyword>
<dbReference type="Proteomes" id="UP001232445">
    <property type="component" value="Unassembled WGS sequence"/>
</dbReference>
<keyword evidence="2" id="KW-0408">Iron</keyword>
<dbReference type="Pfam" id="PF04055">
    <property type="entry name" value="Radical_SAM"/>
    <property type="match status" value="1"/>
</dbReference>
<protein>
    <submittedName>
        <fullName evidence="6">DNA repair photolyase</fullName>
    </submittedName>
</protein>
<dbReference type="RefSeq" id="WP_307334631.1">
    <property type="nucleotide sequence ID" value="NZ_JAUSUQ010000001.1"/>
</dbReference>
<dbReference type="PANTHER" id="PTHR43432:SF3">
    <property type="entry name" value="SLR0285 PROTEIN"/>
    <property type="match status" value="1"/>
</dbReference>
<gene>
    <name evidence="6" type="ORF">J2S00_000240</name>
</gene>
<dbReference type="SFLD" id="SFLDG01084">
    <property type="entry name" value="Uncharacterised_Radical_SAM_Su"/>
    <property type="match status" value="1"/>
</dbReference>
<dbReference type="InterPro" id="IPR007197">
    <property type="entry name" value="rSAM"/>
</dbReference>
<dbReference type="SMART" id="SM00729">
    <property type="entry name" value="Elp3"/>
    <property type="match status" value="1"/>
</dbReference>
<proteinExistence type="predicted"/>